<dbReference type="Proteomes" id="UP000014500">
    <property type="component" value="Unassembled WGS sequence"/>
</dbReference>
<evidence type="ECO:0000256" key="2">
    <source>
        <dbReference type="ARBA" id="ARBA00022801"/>
    </source>
</evidence>
<dbReference type="GO" id="GO:0005525">
    <property type="term" value="F:GTP binding"/>
    <property type="evidence" value="ECO:0007669"/>
    <property type="project" value="UniProtKB-KW"/>
</dbReference>
<dbReference type="SUPFAM" id="SSF48340">
    <property type="entry name" value="Interferon-induced guanylate-binding protein 1 (GBP1), C-terminal domain"/>
    <property type="match status" value="1"/>
</dbReference>
<keyword evidence="1" id="KW-0547">Nucleotide-binding</keyword>
<evidence type="ECO:0000259" key="7">
    <source>
        <dbReference type="PROSITE" id="PS51715"/>
    </source>
</evidence>
<reference evidence="8" key="2">
    <citation type="submission" date="2015-02" db="UniProtKB">
        <authorList>
            <consortium name="EnsemblMetazoa"/>
        </authorList>
    </citation>
    <scope>IDENTIFICATION</scope>
</reference>
<feature type="compositionally biased region" description="Basic and acidic residues" evidence="5">
    <location>
        <begin position="71"/>
        <end position="83"/>
    </location>
</feature>
<feature type="compositionally biased region" description="Polar residues" evidence="5">
    <location>
        <begin position="621"/>
        <end position="630"/>
    </location>
</feature>
<feature type="region of interest" description="Disordered" evidence="5">
    <location>
        <begin position="307"/>
        <end position="326"/>
    </location>
</feature>
<dbReference type="InterPro" id="IPR027417">
    <property type="entry name" value="P-loop_NTPase"/>
</dbReference>
<name>T1IGY0_STRMM</name>
<accession>T1IGY0</accession>
<feature type="domain" description="GB1/RHD3-type G" evidence="7">
    <location>
        <begin position="130"/>
        <end position="399"/>
    </location>
</feature>
<dbReference type="Pfam" id="PF02263">
    <property type="entry name" value="GBP"/>
    <property type="match status" value="1"/>
</dbReference>
<dbReference type="EnsemblMetazoa" id="SMAR000083-RA">
    <property type="protein sequence ID" value="SMAR000083-PA"/>
    <property type="gene ID" value="SMAR000083"/>
</dbReference>
<dbReference type="Gene3D" id="3.40.50.300">
    <property type="entry name" value="P-loop containing nucleotide triphosphate hydrolases"/>
    <property type="match status" value="1"/>
</dbReference>
<feature type="region of interest" description="Disordered" evidence="5">
    <location>
        <begin position="621"/>
        <end position="690"/>
    </location>
</feature>
<evidence type="ECO:0000256" key="1">
    <source>
        <dbReference type="ARBA" id="ARBA00022741"/>
    </source>
</evidence>
<dbReference type="AlphaFoldDB" id="T1IGY0"/>
<dbReference type="PROSITE" id="PS51715">
    <property type="entry name" value="G_GB1_RHD3"/>
    <property type="match status" value="1"/>
</dbReference>
<dbReference type="PhylomeDB" id="T1IGY0"/>
<evidence type="ECO:0000256" key="6">
    <source>
        <dbReference type="SAM" id="Phobius"/>
    </source>
</evidence>
<evidence type="ECO:0000256" key="4">
    <source>
        <dbReference type="PROSITE-ProRule" id="PRU01052"/>
    </source>
</evidence>
<feature type="transmembrane region" description="Helical" evidence="6">
    <location>
        <begin position="550"/>
        <end position="573"/>
    </location>
</feature>
<evidence type="ECO:0000256" key="5">
    <source>
        <dbReference type="SAM" id="MobiDB-lite"/>
    </source>
</evidence>
<feature type="region of interest" description="Disordered" evidence="5">
    <location>
        <begin position="69"/>
        <end position="93"/>
    </location>
</feature>
<keyword evidence="2" id="KW-0378">Hydrolase</keyword>
<reference evidence="9" key="1">
    <citation type="submission" date="2011-05" db="EMBL/GenBank/DDBJ databases">
        <authorList>
            <person name="Richards S.R."/>
            <person name="Qu J."/>
            <person name="Jiang H."/>
            <person name="Jhangiani S.N."/>
            <person name="Agravi P."/>
            <person name="Goodspeed R."/>
            <person name="Gross S."/>
            <person name="Mandapat C."/>
            <person name="Jackson L."/>
            <person name="Mathew T."/>
            <person name="Pu L."/>
            <person name="Thornton R."/>
            <person name="Saada N."/>
            <person name="Wilczek-Boney K.B."/>
            <person name="Lee S."/>
            <person name="Kovar C."/>
            <person name="Wu Y."/>
            <person name="Scherer S.E."/>
            <person name="Worley K.C."/>
            <person name="Muzny D.M."/>
            <person name="Gibbs R."/>
        </authorList>
    </citation>
    <scope>NUCLEOTIDE SEQUENCE</scope>
    <source>
        <strain evidence="9">Brora</strain>
    </source>
</reference>
<proteinExistence type="inferred from homology"/>
<dbReference type="EMBL" id="AFFK01012941">
    <property type="status" value="NOT_ANNOTATED_CDS"/>
    <property type="molecule type" value="Genomic_DNA"/>
</dbReference>
<feature type="transmembrane region" description="Helical" evidence="6">
    <location>
        <begin position="579"/>
        <end position="598"/>
    </location>
</feature>
<keyword evidence="6" id="KW-0472">Membrane</keyword>
<dbReference type="SUPFAM" id="SSF52540">
    <property type="entry name" value="P-loop containing nucleoside triphosphate hydrolases"/>
    <property type="match status" value="1"/>
</dbReference>
<keyword evidence="3" id="KW-0342">GTP-binding</keyword>
<feature type="transmembrane region" description="Helical" evidence="6">
    <location>
        <begin position="701"/>
        <end position="722"/>
    </location>
</feature>
<comment type="similarity">
    <text evidence="4">Belongs to the TRAFAC class dynamin-like GTPase superfamily. GB1/RHD3 GTPase family.</text>
</comment>
<protein>
    <recommendedName>
        <fullName evidence="7">GB1/RHD3-type G domain-containing protein</fullName>
    </recommendedName>
</protein>
<dbReference type="HOGENOM" id="CLU_372711_0_0_1"/>
<keyword evidence="6" id="KW-1133">Transmembrane helix</keyword>
<evidence type="ECO:0000313" key="9">
    <source>
        <dbReference type="Proteomes" id="UP000014500"/>
    </source>
</evidence>
<evidence type="ECO:0000256" key="3">
    <source>
        <dbReference type="ARBA" id="ARBA00023134"/>
    </source>
</evidence>
<dbReference type="InterPro" id="IPR030386">
    <property type="entry name" value="G_GB1_RHD3_dom"/>
</dbReference>
<keyword evidence="6" id="KW-0812">Transmembrane</keyword>
<organism evidence="8 9">
    <name type="scientific">Strigamia maritima</name>
    <name type="common">European centipede</name>
    <name type="synonym">Geophilus maritimus</name>
    <dbReference type="NCBI Taxonomy" id="126957"/>
    <lineage>
        <taxon>Eukaryota</taxon>
        <taxon>Metazoa</taxon>
        <taxon>Ecdysozoa</taxon>
        <taxon>Arthropoda</taxon>
        <taxon>Myriapoda</taxon>
        <taxon>Chilopoda</taxon>
        <taxon>Pleurostigmophora</taxon>
        <taxon>Geophilomorpha</taxon>
        <taxon>Linotaeniidae</taxon>
        <taxon>Strigamia</taxon>
    </lineage>
</organism>
<dbReference type="InterPro" id="IPR036543">
    <property type="entry name" value="Guanylate-bd_C_sf"/>
</dbReference>
<keyword evidence="9" id="KW-1185">Reference proteome</keyword>
<feature type="compositionally biased region" description="Basic and acidic residues" evidence="5">
    <location>
        <begin position="631"/>
        <end position="690"/>
    </location>
</feature>
<sequence length="746" mass="83495">MSSWLEFSEVPVTENAADKATDANIANDEVAEQTLTSLNTSVSDKDKIKDSKKPTSWAMSVVQKLKQKVKSLSDSKASQKEEPTTSDGSDENSEKQNFAKLIAIFNETTGKIDMDAEVLKGILTDEQIRDKKVAIISVAGIFRKGKSFLLNFFILYFKHMRNADWLTIKQEEPLEGFSWRSGATGDTLGIWIWSKPLIVQDVAIFLMDSEGTEDPKQCEQANTNVLAWCTMISTVTIYNLQGQLQRDNLNNLHFCVEYARMTVESDDNPFQKLITLIRDWQPIVSYSWGSEGGMQYLRNWTEDTLKRSENNEKSKPAKNNEEEKITDENKSLNKMLQLFLVFKQFKCFLMPHSGENVFKNKDFRGQRNLIDCDFLKHINEFIPDIISNIEENTVLKTGPELYKFIEIFFKAINSAEQPRTETIYDLHVKVCNITAQEKANDRYKASLNEKISKASKAAFNNASKLNKAWRKTLKFLKIAKEEYPIDPSGFNKAQKEASDDAEKFFLDTKKYDGNRNNQNFIDDLLKNINNDGKNFFNLIQENKAKEKAGVVGAIVTTAGVGAASVAAGAVVVVTTVATAGLAAAVVGVVALLGFGIGLSAASKNEKLPDCLSGQFTDNTTKYEPSYSPSADNKKSKSADNNEKSKSADNTEKSKSADNNEKSKSADNNEKSKSADNNEKSKSADNNEKSKSVNVEETVNKLLLKIQILLFIILLMFIIILYLFLPSPLVISIIFGGLIALFFTRYI</sequence>
<dbReference type="PANTHER" id="PTHR10751">
    <property type="entry name" value="GUANYLATE BINDING PROTEIN"/>
    <property type="match status" value="1"/>
</dbReference>
<dbReference type="GO" id="GO:0003924">
    <property type="term" value="F:GTPase activity"/>
    <property type="evidence" value="ECO:0007669"/>
    <property type="project" value="InterPro"/>
</dbReference>
<dbReference type="InterPro" id="IPR015894">
    <property type="entry name" value="Guanylate-bd_N"/>
</dbReference>
<dbReference type="eggNOG" id="KOG2037">
    <property type="taxonomic scope" value="Eukaryota"/>
</dbReference>
<feature type="region of interest" description="Disordered" evidence="5">
    <location>
        <begin position="1"/>
        <end position="25"/>
    </location>
</feature>
<evidence type="ECO:0000313" key="8">
    <source>
        <dbReference type="EnsemblMetazoa" id="SMAR000083-PA"/>
    </source>
</evidence>